<reference evidence="24" key="1">
    <citation type="submission" date="2021-01" db="UniProtKB">
        <authorList>
            <consortium name="EnsemblMetazoa"/>
        </authorList>
    </citation>
    <scope>IDENTIFICATION</scope>
</reference>
<dbReference type="Pfam" id="PF11799">
    <property type="entry name" value="IMS_C"/>
    <property type="match status" value="1"/>
</dbReference>
<dbReference type="Gene3D" id="3.30.1490.100">
    <property type="entry name" value="DNA polymerase, Y-family, little finger domain"/>
    <property type="match status" value="1"/>
</dbReference>
<dbReference type="Gene3D" id="1.10.150.20">
    <property type="entry name" value="5' to 3' exonuclease, C-terminal subdomain"/>
    <property type="match status" value="1"/>
</dbReference>
<dbReference type="SUPFAM" id="SSF100879">
    <property type="entry name" value="Lesion bypass DNA polymerase (Y-family), little finger domain"/>
    <property type="match status" value="1"/>
</dbReference>
<keyword evidence="11 20" id="KW-0227">DNA damage</keyword>
<protein>
    <recommendedName>
        <fullName evidence="5">DNA polymerase kappa</fullName>
        <ecNumber evidence="4">2.7.7.7</ecNumber>
    </recommendedName>
</protein>
<evidence type="ECO:0000256" key="6">
    <source>
        <dbReference type="ARBA" id="ARBA00022457"/>
    </source>
</evidence>
<dbReference type="FunFam" id="3.30.1490.100:FF:000004">
    <property type="entry name" value="DNA polymerase IV"/>
    <property type="match status" value="1"/>
</dbReference>
<evidence type="ECO:0000256" key="14">
    <source>
        <dbReference type="ARBA" id="ARBA00022842"/>
    </source>
</evidence>
<evidence type="ECO:0000313" key="24">
    <source>
        <dbReference type="EnsemblMetazoa" id="CLYHEMP019104.1"/>
    </source>
</evidence>
<dbReference type="Gene3D" id="3.40.1170.60">
    <property type="match status" value="1"/>
</dbReference>
<evidence type="ECO:0000256" key="1">
    <source>
        <dbReference type="ARBA" id="ARBA00001946"/>
    </source>
</evidence>
<dbReference type="AlphaFoldDB" id="A0A7M5X7L2"/>
<keyword evidence="14" id="KW-0460">Magnesium</keyword>
<dbReference type="PANTHER" id="PTHR11076:SF33">
    <property type="entry name" value="DNA POLYMERASE KAPPA"/>
    <property type="match status" value="1"/>
</dbReference>
<name>A0A7M5X7L2_9CNID</name>
<sequence length="566" mass="64490">MSLNDGKAGMQGLDKEKINKIIHEASKGSKFYENEKRKDERVQERVCEMKRDLAKFTETDKKKAIVESDKLLKELEDEFDFTRTICHVDMDAFYAAVEMRDDPKLKDVPMAVGGNDMLSTSNYLARKFGVRAAMPGFIAKKLCPNLVIVSSHFDKYRAVSAEIREIFKEYDPNFSPMSLDEAYLDLTEYLVTNCEELTLKVDENDTRCLAEIVVEEIRTRIHDKTQLTASAGIAPNLMLSKICSDFNKPNGQYYLQPNKEMVVNFIQDLPIRKVFGIGRVTEQMLQALGVTHVKDLLAQRDILYLLFSTTTFAYFMRVALGISGNRIMHDDRKSMSVERTFHNQQDKDQLLKICNSLCQELANDLKKESLQIRNITLKYKLSSFVTKTRSKSIPYSICKAEELFRFSKEILLHEIQEFQKEGKRFELRLMGVRGAHFYDKKQSSSLKQNVVEDFFTAKYSEISPVKQGGACAGPSTKADDKLVPCPVCGALQSNANLDALNSHIDACLTKQTIKEIVKEQDLIEAKTQKSSPAKSTVSSGKRKSNEQLKKKESKKSKNTLHSFWNK</sequence>
<evidence type="ECO:0000256" key="15">
    <source>
        <dbReference type="ARBA" id="ARBA00022932"/>
    </source>
</evidence>
<keyword evidence="10" id="KW-0479">Metal-binding</keyword>
<evidence type="ECO:0000256" key="3">
    <source>
        <dbReference type="ARBA" id="ARBA00010945"/>
    </source>
</evidence>
<keyword evidence="17 20" id="KW-0234">DNA repair</keyword>
<dbReference type="GO" id="GO:0003887">
    <property type="term" value="F:DNA-directed DNA polymerase activity"/>
    <property type="evidence" value="ECO:0007669"/>
    <property type="project" value="UniProtKB-KW"/>
</dbReference>
<keyword evidence="18" id="KW-0539">Nucleus</keyword>
<evidence type="ECO:0000256" key="20">
    <source>
        <dbReference type="PROSITE-ProRule" id="PRU01256"/>
    </source>
</evidence>
<dbReference type="GO" id="GO:0006260">
    <property type="term" value="P:DNA replication"/>
    <property type="evidence" value="ECO:0007669"/>
    <property type="project" value="UniProtKB-KW"/>
</dbReference>
<evidence type="ECO:0000256" key="8">
    <source>
        <dbReference type="ARBA" id="ARBA00022695"/>
    </source>
</evidence>
<evidence type="ECO:0000256" key="4">
    <source>
        <dbReference type="ARBA" id="ARBA00012417"/>
    </source>
</evidence>
<dbReference type="InterPro" id="IPR022880">
    <property type="entry name" value="DNApol_IV"/>
</dbReference>
<keyword evidence="8" id="KW-0548">Nucleotidyltransferase</keyword>
<comment type="catalytic activity">
    <reaction evidence="19">
        <text>DNA(n) + a 2'-deoxyribonucleoside 5'-triphosphate = DNA(n+1) + diphosphate</text>
        <dbReference type="Rhea" id="RHEA:22508"/>
        <dbReference type="Rhea" id="RHEA-COMP:17339"/>
        <dbReference type="Rhea" id="RHEA-COMP:17340"/>
        <dbReference type="ChEBI" id="CHEBI:33019"/>
        <dbReference type="ChEBI" id="CHEBI:61560"/>
        <dbReference type="ChEBI" id="CHEBI:173112"/>
        <dbReference type="EC" id="2.7.7.7"/>
    </reaction>
</comment>
<dbReference type="GO" id="GO:0003684">
    <property type="term" value="F:damaged DNA binding"/>
    <property type="evidence" value="ECO:0007669"/>
    <property type="project" value="InterPro"/>
</dbReference>
<dbReference type="PROSITE" id="PS51908">
    <property type="entry name" value="ZF_UBZ4"/>
    <property type="match status" value="1"/>
</dbReference>
<evidence type="ECO:0000259" key="23">
    <source>
        <dbReference type="PROSITE" id="PS51908"/>
    </source>
</evidence>
<proteinExistence type="inferred from homology"/>
<dbReference type="EC" id="2.7.7.7" evidence="4"/>
<dbReference type="Proteomes" id="UP000594262">
    <property type="component" value="Unplaced"/>
</dbReference>
<dbReference type="HAMAP" id="MF_01113">
    <property type="entry name" value="DNApol_IV"/>
    <property type="match status" value="1"/>
</dbReference>
<dbReference type="GO" id="GO:0005634">
    <property type="term" value="C:nucleus"/>
    <property type="evidence" value="ECO:0007669"/>
    <property type="project" value="UniProtKB-SubCell"/>
</dbReference>
<dbReference type="FunFam" id="1.10.150.810:FF:000003">
    <property type="entry name" value="DNA polymerase kappa subunit"/>
    <property type="match status" value="1"/>
</dbReference>
<dbReference type="GO" id="GO:0042276">
    <property type="term" value="P:error-prone translesion synthesis"/>
    <property type="evidence" value="ECO:0007669"/>
    <property type="project" value="TreeGrafter"/>
</dbReference>
<dbReference type="Gene3D" id="1.10.150.810">
    <property type="match status" value="1"/>
</dbReference>
<dbReference type="EnsemblMetazoa" id="CLYHEMT019104.1">
    <property type="protein sequence ID" value="CLYHEMP019104.1"/>
    <property type="gene ID" value="CLYHEMG019104"/>
</dbReference>
<comment type="subcellular location">
    <subcellularLocation>
        <location evidence="2">Nucleus</location>
    </subcellularLocation>
</comment>
<dbReference type="FunFam" id="3.40.1170.60:FF:000002">
    <property type="entry name" value="Polymerase (DNA directed) kappa"/>
    <property type="match status" value="1"/>
</dbReference>
<dbReference type="InterPro" id="IPR024728">
    <property type="entry name" value="PolY_HhH_motif"/>
</dbReference>
<dbReference type="OrthoDB" id="1747274at2759"/>
<evidence type="ECO:0000256" key="18">
    <source>
        <dbReference type="ARBA" id="ARBA00023242"/>
    </source>
</evidence>
<dbReference type="CDD" id="cd03586">
    <property type="entry name" value="PolY_Pol_IV_kappa"/>
    <property type="match status" value="1"/>
</dbReference>
<organism evidence="24 25">
    <name type="scientific">Clytia hemisphaerica</name>
    <dbReference type="NCBI Taxonomy" id="252671"/>
    <lineage>
        <taxon>Eukaryota</taxon>
        <taxon>Metazoa</taxon>
        <taxon>Cnidaria</taxon>
        <taxon>Hydrozoa</taxon>
        <taxon>Hydroidolina</taxon>
        <taxon>Leptothecata</taxon>
        <taxon>Obeliida</taxon>
        <taxon>Clytiidae</taxon>
        <taxon>Clytia</taxon>
    </lineage>
</organism>
<feature type="region of interest" description="Disordered" evidence="21">
    <location>
        <begin position="524"/>
        <end position="566"/>
    </location>
</feature>
<keyword evidence="12 20" id="KW-0863">Zinc-finger</keyword>
<keyword evidence="15" id="KW-0239">DNA-directed DNA polymerase</keyword>
<keyword evidence="7" id="KW-0808">Transferase</keyword>
<keyword evidence="25" id="KW-1185">Reference proteome</keyword>
<evidence type="ECO:0000256" key="17">
    <source>
        <dbReference type="ARBA" id="ARBA00023204"/>
    </source>
</evidence>
<evidence type="ECO:0000256" key="16">
    <source>
        <dbReference type="ARBA" id="ARBA00023125"/>
    </source>
</evidence>
<dbReference type="GO" id="GO:0006281">
    <property type="term" value="P:DNA repair"/>
    <property type="evidence" value="ECO:0007669"/>
    <property type="project" value="UniProtKB-KW"/>
</dbReference>
<dbReference type="InterPro" id="IPR017961">
    <property type="entry name" value="DNA_pol_Y-fam_little_finger"/>
</dbReference>
<dbReference type="Pfam" id="PF00817">
    <property type="entry name" value="IMS"/>
    <property type="match status" value="1"/>
</dbReference>
<dbReference type="NCBIfam" id="NF002677">
    <property type="entry name" value="PRK02406.1"/>
    <property type="match status" value="1"/>
</dbReference>
<keyword evidence="16" id="KW-0238">DNA-binding</keyword>
<feature type="compositionally biased region" description="Polar residues" evidence="21">
    <location>
        <begin position="528"/>
        <end position="539"/>
    </location>
</feature>
<keyword evidence="9" id="KW-0235">DNA replication</keyword>
<keyword evidence="6" id="KW-0515">Mutator protein</keyword>
<evidence type="ECO:0000256" key="7">
    <source>
        <dbReference type="ARBA" id="ARBA00022679"/>
    </source>
</evidence>
<dbReference type="PIRSF" id="PIRSF036603">
    <property type="entry name" value="DPol_eta"/>
    <property type="match status" value="1"/>
</dbReference>
<comment type="cofactor">
    <cofactor evidence="1">
        <name>Mg(2+)</name>
        <dbReference type="ChEBI" id="CHEBI:18420"/>
    </cofactor>
</comment>
<dbReference type="InterPro" id="IPR050116">
    <property type="entry name" value="DNA_polymerase-Y"/>
</dbReference>
<dbReference type="SUPFAM" id="SSF56672">
    <property type="entry name" value="DNA/RNA polymerases"/>
    <property type="match status" value="1"/>
</dbReference>
<dbReference type="Gene3D" id="3.30.160.60">
    <property type="entry name" value="Classic Zinc Finger"/>
    <property type="match status" value="1"/>
</dbReference>
<dbReference type="SMART" id="SM00734">
    <property type="entry name" value="ZnF_Rad18"/>
    <property type="match status" value="1"/>
</dbReference>
<dbReference type="InterPro" id="IPR043128">
    <property type="entry name" value="Rev_trsase/Diguanyl_cyclase"/>
</dbReference>
<evidence type="ECO:0000256" key="21">
    <source>
        <dbReference type="SAM" id="MobiDB-lite"/>
    </source>
</evidence>
<dbReference type="FunFam" id="1.10.150.810:FF:000001">
    <property type="entry name" value="DNA polymerase kappa"/>
    <property type="match status" value="1"/>
</dbReference>
<dbReference type="InterPro" id="IPR006642">
    <property type="entry name" value="Rad18_UBZ4"/>
</dbReference>
<feature type="domain" description="UmuC" evidence="22">
    <location>
        <begin position="85"/>
        <end position="278"/>
    </location>
</feature>
<evidence type="ECO:0000256" key="9">
    <source>
        <dbReference type="ARBA" id="ARBA00022705"/>
    </source>
</evidence>
<dbReference type="Pfam" id="PF11798">
    <property type="entry name" value="IMS_HHH"/>
    <property type="match status" value="1"/>
</dbReference>
<dbReference type="PANTHER" id="PTHR11076">
    <property type="entry name" value="DNA REPAIR POLYMERASE UMUC / TRANSFERASE FAMILY MEMBER"/>
    <property type="match status" value="1"/>
</dbReference>
<comment type="similarity">
    <text evidence="3">Belongs to the DNA polymerase type-Y family.</text>
</comment>
<feature type="domain" description="UBZ4-type" evidence="23">
    <location>
        <begin position="482"/>
        <end position="512"/>
    </location>
</feature>
<dbReference type="PROSITE" id="PS50173">
    <property type="entry name" value="UMUC"/>
    <property type="match status" value="1"/>
</dbReference>
<evidence type="ECO:0000256" key="11">
    <source>
        <dbReference type="ARBA" id="ARBA00022763"/>
    </source>
</evidence>
<evidence type="ECO:0000256" key="12">
    <source>
        <dbReference type="ARBA" id="ARBA00022771"/>
    </source>
</evidence>
<evidence type="ECO:0000259" key="22">
    <source>
        <dbReference type="PROSITE" id="PS50173"/>
    </source>
</evidence>
<dbReference type="InterPro" id="IPR001126">
    <property type="entry name" value="UmuC"/>
</dbReference>
<dbReference type="InterPro" id="IPR043502">
    <property type="entry name" value="DNA/RNA_pol_sf"/>
</dbReference>
<keyword evidence="13" id="KW-0862">Zinc</keyword>
<evidence type="ECO:0000313" key="25">
    <source>
        <dbReference type="Proteomes" id="UP000594262"/>
    </source>
</evidence>
<evidence type="ECO:0000256" key="19">
    <source>
        <dbReference type="ARBA" id="ARBA00049244"/>
    </source>
</evidence>
<dbReference type="GO" id="GO:0008270">
    <property type="term" value="F:zinc ion binding"/>
    <property type="evidence" value="ECO:0007669"/>
    <property type="project" value="UniProtKB-KW"/>
</dbReference>
<evidence type="ECO:0000256" key="5">
    <source>
        <dbReference type="ARBA" id="ARBA00016178"/>
    </source>
</evidence>
<evidence type="ECO:0000256" key="10">
    <source>
        <dbReference type="ARBA" id="ARBA00022723"/>
    </source>
</evidence>
<evidence type="ECO:0000256" key="2">
    <source>
        <dbReference type="ARBA" id="ARBA00004123"/>
    </source>
</evidence>
<accession>A0A7M5X7L2</accession>
<evidence type="ECO:0000256" key="13">
    <source>
        <dbReference type="ARBA" id="ARBA00022833"/>
    </source>
</evidence>
<dbReference type="InterPro" id="IPR036775">
    <property type="entry name" value="DNA_pol_Y-fam_lit_finger_sf"/>
</dbReference>
<dbReference type="Gene3D" id="3.30.70.270">
    <property type="match status" value="1"/>
</dbReference>